<evidence type="ECO:0000256" key="2">
    <source>
        <dbReference type="SAM" id="Phobius"/>
    </source>
</evidence>
<protein>
    <submittedName>
        <fullName evidence="3">G8662 protein</fullName>
    </submittedName>
</protein>
<dbReference type="InterPro" id="IPR028110">
    <property type="entry name" value="TMEM254"/>
</dbReference>
<comment type="caution">
    <text evidence="3">The sequence shown here is derived from an EMBL/GenBank/DDBJ whole genome shotgun (WGS) entry which is preliminary data.</text>
</comment>
<evidence type="ECO:0000313" key="3">
    <source>
        <dbReference type="EMBL" id="CAL5225877.1"/>
    </source>
</evidence>
<keyword evidence="2" id="KW-0472">Membrane</keyword>
<keyword evidence="4" id="KW-1185">Reference proteome</keyword>
<keyword evidence="2" id="KW-1133">Transmembrane helix</keyword>
<organism evidence="3 4">
    <name type="scientific">Coccomyxa viridis</name>
    <dbReference type="NCBI Taxonomy" id="1274662"/>
    <lineage>
        <taxon>Eukaryota</taxon>
        <taxon>Viridiplantae</taxon>
        <taxon>Chlorophyta</taxon>
        <taxon>core chlorophytes</taxon>
        <taxon>Trebouxiophyceae</taxon>
        <taxon>Trebouxiophyceae incertae sedis</taxon>
        <taxon>Coccomyxaceae</taxon>
        <taxon>Coccomyxa</taxon>
    </lineage>
</organism>
<dbReference type="Proteomes" id="UP001497392">
    <property type="component" value="Unassembled WGS sequence"/>
</dbReference>
<keyword evidence="2" id="KW-0812">Transmembrane</keyword>
<evidence type="ECO:0000256" key="1">
    <source>
        <dbReference type="SAM" id="MobiDB-lite"/>
    </source>
</evidence>
<evidence type="ECO:0000313" key="4">
    <source>
        <dbReference type="Proteomes" id="UP001497392"/>
    </source>
</evidence>
<feature type="transmembrane region" description="Helical" evidence="2">
    <location>
        <begin position="121"/>
        <end position="140"/>
    </location>
</feature>
<dbReference type="EMBL" id="CAXHTA020000015">
    <property type="protein sequence ID" value="CAL5225877.1"/>
    <property type="molecule type" value="Genomic_DNA"/>
</dbReference>
<feature type="transmembrane region" description="Helical" evidence="2">
    <location>
        <begin position="78"/>
        <end position="100"/>
    </location>
</feature>
<sequence>MQVACYHGLPILHSSRKTLTSGAGSLLHQKSLWLRRSPGLQQHLRRSASTVVKASDPTEEGSMAPAEGRGYPLRAPRAWTTALVTFGLLQLYLFVINEALVPEGIRIVIYAVVKDKANAQALAGLVTLVHVGEGLVALVTCLRRRYALVPTLYYSTLSFLLGFPGLGLTLKLEKINANRAAAKRD</sequence>
<feature type="region of interest" description="Disordered" evidence="1">
    <location>
        <begin position="47"/>
        <end position="68"/>
    </location>
</feature>
<gene>
    <name evidence="3" type="primary">g8662</name>
    <name evidence="3" type="ORF">VP750_LOCUS7783</name>
</gene>
<name>A0ABP1G205_9CHLO</name>
<reference evidence="3 4" key="1">
    <citation type="submission" date="2024-06" db="EMBL/GenBank/DDBJ databases">
        <authorList>
            <person name="Kraege A."/>
            <person name="Thomma B."/>
        </authorList>
    </citation>
    <scope>NUCLEOTIDE SEQUENCE [LARGE SCALE GENOMIC DNA]</scope>
</reference>
<feature type="transmembrane region" description="Helical" evidence="2">
    <location>
        <begin position="152"/>
        <end position="170"/>
    </location>
</feature>
<dbReference type="Pfam" id="PF14934">
    <property type="entry name" value="TMEM254"/>
    <property type="match status" value="1"/>
</dbReference>
<proteinExistence type="predicted"/>
<accession>A0ABP1G205</accession>